<dbReference type="InterPro" id="IPR024618">
    <property type="entry name" value="DUF3857"/>
</dbReference>
<dbReference type="SUPFAM" id="SSF54001">
    <property type="entry name" value="Cysteine proteinases"/>
    <property type="match status" value="1"/>
</dbReference>
<feature type="domain" description="DUF3857" evidence="1">
    <location>
        <begin position="34"/>
        <end position="193"/>
    </location>
</feature>
<comment type="caution">
    <text evidence="2">The sequence shown here is derived from an EMBL/GenBank/DDBJ whole genome shotgun (WGS) entry which is preliminary data.</text>
</comment>
<protein>
    <submittedName>
        <fullName evidence="2">DUF3857 and transglutaminase domain-containing protein</fullName>
    </submittedName>
</protein>
<evidence type="ECO:0000313" key="2">
    <source>
        <dbReference type="EMBL" id="MCV9387791.1"/>
    </source>
</evidence>
<dbReference type="Gene3D" id="2.60.40.3140">
    <property type="match status" value="1"/>
</dbReference>
<dbReference type="RefSeq" id="WP_264138609.1">
    <property type="nucleotide sequence ID" value="NZ_JAOYOD010000001.1"/>
</dbReference>
<dbReference type="Gene3D" id="3.10.620.30">
    <property type="match status" value="1"/>
</dbReference>
<gene>
    <name evidence="2" type="ORF">N7U62_14000</name>
</gene>
<dbReference type="InterPro" id="IPR038765">
    <property type="entry name" value="Papain-like_cys_pep_sf"/>
</dbReference>
<evidence type="ECO:0000259" key="1">
    <source>
        <dbReference type="Pfam" id="PF12969"/>
    </source>
</evidence>
<evidence type="ECO:0000313" key="3">
    <source>
        <dbReference type="Proteomes" id="UP001300692"/>
    </source>
</evidence>
<accession>A0ABT3CVR6</accession>
<keyword evidence="3" id="KW-1185">Reference proteome</keyword>
<organism evidence="2 3">
    <name type="scientific">Reichenbachiella ulvae</name>
    <dbReference type="NCBI Taxonomy" id="2980104"/>
    <lineage>
        <taxon>Bacteria</taxon>
        <taxon>Pseudomonadati</taxon>
        <taxon>Bacteroidota</taxon>
        <taxon>Cytophagia</taxon>
        <taxon>Cytophagales</taxon>
        <taxon>Reichenbachiellaceae</taxon>
        <taxon>Reichenbachiella</taxon>
    </lineage>
</organism>
<dbReference type="EMBL" id="JAOYOD010000001">
    <property type="protein sequence ID" value="MCV9387791.1"/>
    <property type="molecule type" value="Genomic_DNA"/>
</dbReference>
<sequence length="610" mass="71129">MSYIISFLSFWLTVSDVSEAHVNSYTKNIIIEESGSMTVSVAYDIQINNRKGDWLSEVGIYYRKGNRIKSLEAEILDSQGNLVKKLKNKDIRDRHSISNSALYEDDYIREFQLIHHQYPYRLRYSYTQEYDSYLTLCRWVPYVDFDIPTLNATLTLTKPEDYKINIYSSDSTIELTQKNQVFYQWEAKNCAAIREEQMGPSAYEQSPKVIITPDQFSYGRPGSFVSWQSYGDWVLDLNENCMDFSATQKEEIRKSVAHLKSDKDKVKMLYNKMQDEIRYILVDIDFGGFQSYPASYVANNKYGDCKALTTYMQASLDAIGIQAFPVLVYADEYIPVLEDFPNNCFNHIFLCVPLEQDSIWLENTSKTDPFDQTSTFTQNRKGLFLKKGESILVNLPKIGLEENLSTRKMEITVQEDKFQIDFTGRYKGSNFERYNSISRNWSYDDTEEYLRKNFPISNVELMEWEILEHDRNEPELTLQANAIAYGKIKKYGPNRALFLPSTSPLIDLESSFSRQTELRIRVPQNLSDTIIYHLDTEKYNHIILPDSIDIESKVGHYSLHFHNHPQGAVAIRNFQYTTGNYPPGEAYMEFYEFQKEIRKSESQTSIKLKL</sequence>
<reference evidence="2 3" key="1">
    <citation type="submission" date="2022-10" db="EMBL/GenBank/DDBJ databases">
        <title>Comparative genomics and taxonomic characterization of three novel marine species of genus Reichenbachiella exhibiting antioxidant and polysaccharide degradation activities.</title>
        <authorList>
            <person name="Muhammad N."/>
            <person name="Lee Y.-J."/>
            <person name="Ko J."/>
            <person name="Kim S.-G."/>
        </authorList>
    </citation>
    <scope>NUCLEOTIDE SEQUENCE [LARGE SCALE GENOMIC DNA]</scope>
    <source>
        <strain evidence="2 3">ABR2-5</strain>
    </source>
</reference>
<dbReference type="Pfam" id="PF12969">
    <property type="entry name" value="DUF3857"/>
    <property type="match status" value="1"/>
</dbReference>
<dbReference type="Proteomes" id="UP001300692">
    <property type="component" value="Unassembled WGS sequence"/>
</dbReference>
<name>A0ABT3CVR6_9BACT</name>
<proteinExistence type="predicted"/>
<dbReference type="Gene3D" id="2.60.120.1130">
    <property type="match status" value="1"/>
</dbReference>